<keyword evidence="3" id="KW-0813">Transport</keyword>
<feature type="transmembrane region" description="Helical" evidence="8">
    <location>
        <begin position="88"/>
        <end position="107"/>
    </location>
</feature>
<keyword evidence="10" id="KW-1185">Reference proteome</keyword>
<evidence type="ECO:0000256" key="6">
    <source>
        <dbReference type="ARBA" id="ARBA00022989"/>
    </source>
</evidence>
<dbReference type="AlphaFoldDB" id="A0A926JAH5"/>
<feature type="transmembrane region" description="Helical" evidence="8">
    <location>
        <begin position="59"/>
        <end position="76"/>
    </location>
</feature>
<keyword evidence="6 8" id="KW-1133">Transmembrane helix</keyword>
<dbReference type="InterPro" id="IPR000522">
    <property type="entry name" value="ABC_transptr_permease_BtuC"/>
</dbReference>
<keyword evidence="5 8" id="KW-0812">Transmembrane</keyword>
<dbReference type="GO" id="GO:0033214">
    <property type="term" value="P:siderophore-iron import into cell"/>
    <property type="evidence" value="ECO:0007669"/>
    <property type="project" value="TreeGrafter"/>
</dbReference>
<dbReference type="GO" id="GO:0022857">
    <property type="term" value="F:transmembrane transporter activity"/>
    <property type="evidence" value="ECO:0007669"/>
    <property type="project" value="InterPro"/>
</dbReference>
<dbReference type="CDD" id="cd06550">
    <property type="entry name" value="TM_ABC_iron-siderophores_like"/>
    <property type="match status" value="1"/>
</dbReference>
<feature type="transmembrane region" description="Helical" evidence="8">
    <location>
        <begin position="186"/>
        <end position="208"/>
    </location>
</feature>
<feature type="transmembrane region" description="Helical" evidence="8">
    <location>
        <begin position="307"/>
        <end position="324"/>
    </location>
</feature>
<protein>
    <submittedName>
        <fullName evidence="9">Iron ABC transporter permease</fullName>
    </submittedName>
</protein>
<feature type="transmembrane region" description="Helical" evidence="8">
    <location>
        <begin position="146"/>
        <end position="166"/>
    </location>
</feature>
<evidence type="ECO:0000256" key="5">
    <source>
        <dbReference type="ARBA" id="ARBA00022692"/>
    </source>
</evidence>
<evidence type="ECO:0000313" key="10">
    <source>
        <dbReference type="Proteomes" id="UP000608594"/>
    </source>
</evidence>
<dbReference type="PANTHER" id="PTHR30472:SF67">
    <property type="entry name" value="PERMEASE OF ABC TRANSPORTER-RELATED"/>
    <property type="match status" value="1"/>
</dbReference>
<keyword evidence="7 8" id="KW-0472">Membrane</keyword>
<dbReference type="SUPFAM" id="SSF81345">
    <property type="entry name" value="ABC transporter involved in vitamin B12 uptake, BtuC"/>
    <property type="match status" value="1"/>
</dbReference>
<dbReference type="GO" id="GO:0005886">
    <property type="term" value="C:plasma membrane"/>
    <property type="evidence" value="ECO:0007669"/>
    <property type="project" value="UniProtKB-SubCell"/>
</dbReference>
<evidence type="ECO:0000256" key="8">
    <source>
        <dbReference type="SAM" id="Phobius"/>
    </source>
</evidence>
<comment type="similarity">
    <text evidence="2">Belongs to the binding-protein-dependent transport system permease family. FecCD subfamily.</text>
</comment>
<accession>A0A926JAH5</accession>
<proteinExistence type="inferred from homology"/>
<dbReference type="FunFam" id="1.10.3470.10:FF:000001">
    <property type="entry name" value="Vitamin B12 ABC transporter permease BtuC"/>
    <property type="match status" value="1"/>
</dbReference>
<feature type="transmembrane region" description="Helical" evidence="8">
    <location>
        <begin position="274"/>
        <end position="295"/>
    </location>
</feature>
<comment type="subcellular location">
    <subcellularLocation>
        <location evidence="1">Cell membrane</location>
        <topology evidence="1">Multi-pass membrane protein</topology>
    </subcellularLocation>
</comment>
<evidence type="ECO:0000256" key="2">
    <source>
        <dbReference type="ARBA" id="ARBA00007935"/>
    </source>
</evidence>
<comment type="caution">
    <text evidence="9">The sequence shown here is derived from an EMBL/GenBank/DDBJ whole genome shotgun (WGS) entry which is preliminary data.</text>
</comment>
<dbReference type="PANTHER" id="PTHR30472">
    <property type="entry name" value="FERRIC ENTEROBACTIN TRANSPORT SYSTEM PERMEASE PROTEIN"/>
    <property type="match status" value="1"/>
</dbReference>
<sequence length="328" mass="33802">MGIGAAAVVVLVLLSVAWGSTVIPLREVVASLAHAAGFEAAPPSGPVGRIVVDLRLPRTLLAICVGAGLGVVGALLQTVTRNDLADPFLFGLSSGAAAGAVSVITVFGDRLGIWTLPVATFTGGMLAAVLVLALVSRLRGQGPERLILAGLAVSFLFTALTNYLVFSGDQRAAHSVLFWTMGGLGLARWDNIGFAALGAAGIAGFALWNHRRLDAFLAGGSTAESLGVRVTRFRMAVFLAAAFATATLVALAGVIGFVGLMIPHLARRVAGPLHLRLTIACAIFGAALLLMSDLAARTLLPAQELPIGIVTSSLGAFFVVFMLMRNRV</sequence>
<dbReference type="InterPro" id="IPR037294">
    <property type="entry name" value="ABC_BtuC-like"/>
</dbReference>
<name>A0A926JAH5_9RHOB</name>
<keyword evidence="4" id="KW-1003">Cell membrane</keyword>
<reference evidence="9" key="1">
    <citation type="submission" date="2020-08" db="EMBL/GenBank/DDBJ databases">
        <title>Paracoccus amoyensis sp. nov., isolated from the surface seawater at coast of Xiamen, Fujian.</title>
        <authorList>
            <person name="Lyu L."/>
        </authorList>
    </citation>
    <scope>NUCLEOTIDE SEQUENCE</scope>
    <source>
        <strain evidence="9">11-3</strain>
    </source>
</reference>
<dbReference type="EMBL" id="JACOQL010000001">
    <property type="protein sequence ID" value="MBC9246041.1"/>
    <property type="molecule type" value="Genomic_DNA"/>
</dbReference>
<evidence type="ECO:0000256" key="7">
    <source>
        <dbReference type="ARBA" id="ARBA00023136"/>
    </source>
</evidence>
<evidence type="ECO:0000256" key="3">
    <source>
        <dbReference type="ARBA" id="ARBA00022448"/>
    </source>
</evidence>
<feature type="transmembrane region" description="Helical" evidence="8">
    <location>
        <begin position="113"/>
        <end position="134"/>
    </location>
</feature>
<dbReference type="Proteomes" id="UP000608594">
    <property type="component" value="Unassembled WGS sequence"/>
</dbReference>
<organism evidence="9 10">
    <name type="scientific">Paracoccus amoyensis</name>
    <dbReference type="NCBI Taxonomy" id="2760093"/>
    <lineage>
        <taxon>Bacteria</taxon>
        <taxon>Pseudomonadati</taxon>
        <taxon>Pseudomonadota</taxon>
        <taxon>Alphaproteobacteria</taxon>
        <taxon>Rhodobacterales</taxon>
        <taxon>Paracoccaceae</taxon>
        <taxon>Paracoccus</taxon>
    </lineage>
</organism>
<evidence type="ECO:0000313" key="9">
    <source>
        <dbReference type="EMBL" id="MBC9246041.1"/>
    </source>
</evidence>
<dbReference type="Gene3D" id="1.10.3470.10">
    <property type="entry name" value="ABC transporter involved in vitamin B12 uptake, BtuC"/>
    <property type="match status" value="1"/>
</dbReference>
<dbReference type="Pfam" id="PF01032">
    <property type="entry name" value="FecCD"/>
    <property type="match status" value="1"/>
</dbReference>
<gene>
    <name evidence="9" type="ORF">H4P12_04800</name>
</gene>
<feature type="transmembrane region" description="Helical" evidence="8">
    <location>
        <begin position="236"/>
        <end position="262"/>
    </location>
</feature>
<evidence type="ECO:0000256" key="4">
    <source>
        <dbReference type="ARBA" id="ARBA00022475"/>
    </source>
</evidence>
<evidence type="ECO:0000256" key="1">
    <source>
        <dbReference type="ARBA" id="ARBA00004651"/>
    </source>
</evidence>